<accession>A0A6G3TAV7</accession>
<dbReference type="RefSeq" id="WP_164273387.1">
    <property type="nucleotide sequence ID" value="NZ_JAAGMQ010000344.1"/>
</dbReference>
<proteinExistence type="predicted"/>
<evidence type="ECO:0000313" key="1">
    <source>
        <dbReference type="EMBL" id="NEC33830.1"/>
    </source>
</evidence>
<dbReference type="EMBL" id="JAAGMQ010000344">
    <property type="protein sequence ID" value="NEC33830.1"/>
    <property type="molecule type" value="Genomic_DNA"/>
</dbReference>
<reference evidence="1 2" key="1">
    <citation type="submission" date="2020-01" db="EMBL/GenBank/DDBJ databases">
        <title>Insect and environment-associated Actinomycetes.</title>
        <authorList>
            <person name="Currrie C."/>
            <person name="Chevrette M."/>
            <person name="Carlson C."/>
            <person name="Stubbendieck R."/>
            <person name="Wendt-Pienkowski E."/>
        </authorList>
    </citation>
    <scope>NUCLEOTIDE SEQUENCE [LARGE SCALE GENOMIC DNA]</scope>
    <source>
        <strain evidence="1 2">SID7739</strain>
    </source>
</reference>
<comment type="caution">
    <text evidence="1">The sequence shown here is derived from an EMBL/GenBank/DDBJ whole genome shotgun (WGS) entry which is preliminary data.</text>
</comment>
<dbReference type="Proteomes" id="UP000475666">
    <property type="component" value="Unassembled WGS sequence"/>
</dbReference>
<gene>
    <name evidence="1" type="ORF">G3I66_11660</name>
</gene>
<sequence length="74" mass="7717">MISMITAVILSAVAMDAASKVADEPHGADSGTSIRFEDSRCEADRDAAPTQPHMKCLTEHQTVGPVGGVGHRIA</sequence>
<protein>
    <submittedName>
        <fullName evidence="1">Uncharacterized protein</fullName>
    </submittedName>
</protein>
<organism evidence="1 2">
    <name type="scientific">Streptomyces rubrogriseus</name>
    <dbReference type="NCBI Taxonomy" id="194673"/>
    <lineage>
        <taxon>Bacteria</taxon>
        <taxon>Bacillati</taxon>
        <taxon>Actinomycetota</taxon>
        <taxon>Actinomycetes</taxon>
        <taxon>Kitasatosporales</taxon>
        <taxon>Streptomycetaceae</taxon>
        <taxon>Streptomyces</taxon>
        <taxon>Streptomyces violaceoruber group</taxon>
    </lineage>
</organism>
<evidence type="ECO:0000313" key="2">
    <source>
        <dbReference type="Proteomes" id="UP000475666"/>
    </source>
</evidence>
<dbReference type="AlphaFoldDB" id="A0A6G3TAV7"/>
<name>A0A6G3TAV7_9ACTN</name>